<dbReference type="PANTHER" id="PTHR43140:SF1">
    <property type="entry name" value="TYPE I RESTRICTION ENZYME ECOKI SPECIFICITY SUBUNIT"/>
    <property type="match status" value="1"/>
</dbReference>
<gene>
    <name evidence="5" type="ORF">C3K47_15660</name>
</gene>
<dbReference type="PANTHER" id="PTHR43140">
    <property type="entry name" value="TYPE-1 RESTRICTION ENZYME ECOKI SPECIFICITY PROTEIN"/>
    <property type="match status" value="1"/>
</dbReference>
<keyword evidence="5" id="KW-0540">Nuclease</keyword>
<feature type="domain" description="Type I restriction modification DNA specificity" evidence="4">
    <location>
        <begin position="101"/>
        <end position="269"/>
    </location>
</feature>
<keyword evidence="5" id="KW-0255">Endonuclease</keyword>
<organism evidence="5 6">
    <name type="scientific">Solitalea longa</name>
    <dbReference type="NCBI Taxonomy" id="2079460"/>
    <lineage>
        <taxon>Bacteria</taxon>
        <taxon>Pseudomonadati</taxon>
        <taxon>Bacteroidota</taxon>
        <taxon>Sphingobacteriia</taxon>
        <taxon>Sphingobacteriales</taxon>
        <taxon>Sphingobacteriaceae</taxon>
        <taxon>Solitalea</taxon>
    </lineage>
</organism>
<accession>A0A2S4ZYR6</accession>
<dbReference type="OrthoDB" id="9816225at2"/>
<dbReference type="EMBL" id="PQVF01000011">
    <property type="protein sequence ID" value="POY35494.1"/>
    <property type="molecule type" value="Genomic_DNA"/>
</dbReference>
<name>A0A2S4ZYR6_9SPHI</name>
<keyword evidence="5" id="KW-0378">Hydrolase</keyword>
<dbReference type="Gene3D" id="3.90.220.20">
    <property type="entry name" value="DNA methylase specificity domains"/>
    <property type="match status" value="2"/>
</dbReference>
<dbReference type="GO" id="GO:0004519">
    <property type="term" value="F:endonuclease activity"/>
    <property type="evidence" value="ECO:0007669"/>
    <property type="project" value="UniProtKB-KW"/>
</dbReference>
<keyword evidence="2" id="KW-0680">Restriction system</keyword>
<dbReference type="GO" id="GO:0003677">
    <property type="term" value="F:DNA binding"/>
    <property type="evidence" value="ECO:0007669"/>
    <property type="project" value="UniProtKB-KW"/>
</dbReference>
<sequence>MTDSILKGFEVWSHAQGVKSRGRVKSIDNISLEGIIRLRELIKELALQGRLIPQDLDEESGSELLKRIDTVLTSKYGIAFSIKLSRDNSTLNPLSFRYTIPDNWTWCELQDIAMFINGKAHEQFITEEPNYILINSRFVSTNGSVKKYTTERLTPLFKGDIAIVMSDVPEGIALVRCCIVEEDNKYTLNQRIGGILTCDELSSDFLALVLDRNRYYLQYDDGKKQTNLKKIHLLSCPIPLPPLAEQKRIVAKVNELMVLCDQLEVEHTNNLKTHQILVKTLLETLTQAKDADELQAAWQRLSIYFDTLFCTEDSIDQLKQTVLQLAIMGRLVKQDPNDEPASELVRMIEKEKGKLIKEGKLKKQSPLPKIRDDEKLFELPINWEWVRLGEFGIVFSGASFNSNDFNQQGGTKVIKITNAGVGKLVETDDYLPTNFLSDFEQYVVNENDLILALTRPYIAAGLKISKCPPSYNKSLLNQRVASIRLLEGNNYVFLYLQSSFVLNLFIERFGNSGLQPNLKIADVTNLVLPIPPLKEQQRIMSKVDQLFALCDQLKERIIKSQEIQGLLSETIFESAVALRKKLE</sequence>
<evidence type="ECO:0000313" key="6">
    <source>
        <dbReference type="Proteomes" id="UP000236893"/>
    </source>
</evidence>
<dbReference type="CDD" id="cd17259">
    <property type="entry name" value="RMtype1_S_StySKI-TRD2-CR2_like"/>
    <property type="match status" value="1"/>
</dbReference>
<dbReference type="Pfam" id="PF01420">
    <property type="entry name" value="Methylase_S"/>
    <property type="match status" value="2"/>
</dbReference>
<dbReference type="RefSeq" id="WP_103790099.1">
    <property type="nucleotide sequence ID" value="NZ_PQVF01000011.1"/>
</dbReference>
<dbReference type="InterPro" id="IPR044946">
    <property type="entry name" value="Restrct_endonuc_typeI_TRD_sf"/>
</dbReference>
<evidence type="ECO:0000256" key="3">
    <source>
        <dbReference type="ARBA" id="ARBA00023125"/>
    </source>
</evidence>
<evidence type="ECO:0000256" key="1">
    <source>
        <dbReference type="ARBA" id="ARBA00010923"/>
    </source>
</evidence>
<feature type="domain" description="Type I restriction modification DNA specificity" evidence="4">
    <location>
        <begin position="380"/>
        <end position="559"/>
    </location>
</feature>
<evidence type="ECO:0000259" key="4">
    <source>
        <dbReference type="Pfam" id="PF01420"/>
    </source>
</evidence>
<protein>
    <submittedName>
        <fullName evidence="5">Restriction endonuclease</fullName>
    </submittedName>
</protein>
<comment type="similarity">
    <text evidence="1">Belongs to the type-I restriction system S methylase family.</text>
</comment>
<keyword evidence="6" id="KW-1185">Reference proteome</keyword>
<evidence type="ECO:0000256" key="2">
    <source>
        <dbReference type="ARBA" id="ARBA00022747"/>
    </source>
</evidence>
<dbReference type="AlphaFoldDB" id="A0A2S4ZYR6"/>
<dbReference type="GO" id="GO:0009307">
    <property type="term" value="P:DNA restriction-modification system"/>
    <property type="evidence" value="ECO:0007669"/>
    <property type="project" value="UniProtKB-KW"/>
</dbReference>
<dbReference type="InterPro" id="IPR000055">
    <property type="entry name" value="Restrct_endonuc_typeI_TRD"/>
</dbReference>
<dbReference type="Proteomes" id="UP000236893">
    <property type="component" value="Unassembled WGS sequence"/>
</dbReference>
<comment type="caution">
    <text evidence="5">The sequence shown here is derived from an EMBL/GenBank/DDBJ whole genome shotgun (WGS) entry which is preliminary data.</text>
</comment>
<keyword evidence="3" id="KW-0238">DNA-binding</keyword>
<reference evidence="5 6" key="1">
    <citation type="submission" date="2018-01" db="EMBL/GenBank/DDBJ databases">
        <authorList>
            <person name="Gaut B.S."/>
            <person name="Morton B.R."/>
            <person name="Clegg M.T."/>
            <person name="Duvall M.R."/>
        </authorList>
    </citation>
    <scope>NUCLEOTIDE SEQUENCE [LARGE SCALE GENOMIC DNA]</scope>
    <source>
        <strain evidence="5 6">HR-AV</strain>
    </source>
</reference>
<dbReference type="SUPFAM" id="SSF116734">
    <property type="entry name" value="DNA methylase specificity domain"/>
    <property type="match status" value="2"/>
</dbReference>
<evidence type="ECO:0000313" key="5">
    <source>
        <dbReference type="EMBL" id="POY35494.1"/>
    </source>
</evidence>
<proteinExistence type="inferred from homology"/>
<dbReference type="InterPro" id="IPR051212">
    <property type="entry name" value="Type-I_RE_S_subunit"/>
</dbReference>